<keyword evidence="2" id="KW-0045">Antibiotic biosynthesis</keyword>
<evidence type="ECO:0000313" key="5">
    <source>
        <dbReference type="EMBL" id="TVY48960.1"/>
    </source>
</evidence>
<dbReference type="EMBL" id="QGMI01000026">
    <property type="protein sequence ID" value="TVY48960.1"/>
    <property type="molecule type" value="Genomic_DNA"/>
</dbReference>
<organism evidence="5 6">
    <name type="scientific">Lachnellula occidentalis</name>
    <dbReference type="NCBI Taxonomy" id="215460"/>
    <lineage>
        <taxon>Eukaryota</taxon>
        <taxon>Fungi</taxon>
        <taxon>Dikarya</taxon>
        <taxon>Ascomycota</taxon>
        <taxon>Pezizomycotina</taxon>
        <taxon>Leotiomycetes</taxon>
        <taxon>Helotiales</taxon>
        <taxon>Lachnaceae</taxon>
        <taxon>Lachnellula</taxon>
    </lineage>
</organism>
<proteinExistence type="predicted"/>
<gene>
    <name evidence="5" type="primary">SAT17_0</name>
    <name evidence="5" type="ORF">LOCC1_G000744</name>
</gene>
<dbReference type="GO" id="GO:0016491">
    <property type="term" value="F:oxidoreductase activity"/>
    <property type="evidence" value="ECO:0007669"/>
    <property type="project" value="UniProtKB-KW"/>
</dbReference>
<dbReference type="Pfam" id="PF02668">
    <property type="entry name" value="TauD"/>
    <property type="match status" value="1"/>
</dbReference>
<dbReference type="InterPro" id="IPR003819">
    <property type="entry name" value="TauD/TfdA-like"/>
</dbReference>
<reference evidence="5 6" key="1">
    <citation type="submission" date="2018-05" db="EMBL/GenBank/DDBJ databases">
        <title>Genome sequencing and assembly of the regulated plant pathogen Lachnellula willkommii and related sister species for the development of diagnostic species identification markers.</title>
        <authorList>
            <person name="Giroux E."/>
            <person name="Bilodeau G."/>
        </authorList>
    </citation>
    <scope>NUCLEOTIDE SEQUENCE [LARGE SCALE GENOMIC DNA]</scope>
    <source>
        <strain evidence="5 6">CBS 160.35</strain>
    </source>
</reference>
<dbReference type="OrthoDB" id="272271at2759"/>
<feature type="region of interest" description="Disordered" evidence="3">
    <location>
        <begin position="375"/>
        <end position="403"/>
    </location>
</feature>
<feature type="domain" description="TauD/TfdA-like" evidence="4">
    <location>
        <begin position="98"/>
        <end position="364"/>
    </location>
</feature>
<dbReference type="Proteomes" id="UP000443090">
    <property type="component" value="Unassembled WGS sequence"/>
</dbReference>
<evidence type="ECO:0000256" key="1">
    <source>
        <dbReference type="ARBA" id="ARBA00023002"/>
    </source>
</evidence>
<dbReference type="InterPro" id="IPR042098">
    <property type="entry name" value="TauD-like_sf"/>
</dbReference>
<dbReference type="PANTHER" id="PTHR10696">
    <property type="entry name" value="GAMMA-BUTYROBETAINE HYDROXYLASE-RELATED"/>
    <property type="match status" value="1"/>
</dbReference>
<keyword evidence="1" id="KW-0560">Oxidoreductase</keyword>
<dbReference type="InterPro" id="IPR050411">
    <property type="entry name" value="AlphaKG_dependent_hydroxylases"/>
</dbReference>
<dbReference type="SUPFAM" id="SSF51197">
    <property type="entry name" value="Clavaminate synthase-like"/>
    <property type="match status" value="1"/>
</dbReference>
<feature type="compositionally biased region" description="Polar residues" evidence="3">
    <location>
        <begin position="1"/>
        <end position="22"/>
    </location>
</feature>
<accession>A0A8H8UKG0</accession>
<protein>
    <submittedName>
        <fullName evidence="5">Taurine hydroxylase-like protein</fullName>
    </submittedName>
</protein>
<comment type="caution">
    <text evidence="5">The sequence shown here is derived from an EMBL/GenBank/DDBJ whole genome shotgun (WGS) entry which is preliminary data.</text>
</comment>
<dbReference type="FunFam" id="3.60.130.10:FF:000009">
    <property type="entry name" value="Putative Taurine catabolism dioxygenase TauD"/>
    <property type="match status" value="1"/>
</dbReference>
<feature type="compositionally biased region" description="Basic and acidic residues" evidence="3">
    <location>
        <begin position="377"/>
        <end position="386"/>
    </location>
</feature>
<dbReference type="AlphaFoldDB" id="A0A8H8UKG0"/>
<dbReference type="PANTHER" id="PTHR10696:SF56">
    <property type="entry name" value="TAUD_TFDA-LIKE DOMAIN-CONTAINING PROTEIN"/>
    <property type="match status" value="1"/>
</dbReference>
<evidence type="ECO:0000256" key="2">
    <source>
        <dbReference type="ARBA" id="ARBA00023194"/>
    </source>
</evidence>
<evidence type="ECO:0000313" key="6">
    <source>
        <dbReference type="Proteomes" id="UP000443090"/>
    </source>
</evidence>
<dbReference type="GO" id="GO:0017000">
    <property type="term" value="P:antibiotic biosynthetic process"/>
    <property type="evidence" value="ECO:0007669"/>
    <property type="project" value="UniProtKB-KW"/>
</dbReference>
<evidence type="ECO:0000256" key="3">
    <source>
        <dbReference type="SAM" id="MobiDB-lite"/>
    </source>
</evidence>
<dbReference type="Gene3D" id="3.60.130.10">
    <property type="entry name" value="Clavaminate synthase-like"/>
    <property type="match status" value="1"/>
</dbReference>
<keyword evidence="6" id="KW-1185">Reference proteome</keyword>
<evidence type="ECO:0000259" key="4">
    <source>
        <dbReference type="Pfam" id="PF02668"/>
    </source>
</evidence>
<sequence>MAPSLLETQPQAPHSLTSPSQKSVDRKLFPDGIKTSGQHPPLPELIKNYSDFPKEIKGATVWQAEDYTNNPERWVHVFNNEEVAELSAVADKFLADKTPLTGISKDNFPLPKLSVLLTAIRAEILNGKGFILFKGFPVEKWGNHKSAVAYMGLGTYLGYFVSQNGRGHVLGHVKDLGDDPTQIDRVRIYRTNARSSQFFHADDSDLVGLLCVARALEGGESDIVSSHHVWNTLQKERPDVAETLTKPIWYFDRKGETSVGEEEFIKTSVFYLEKGPNGRVYSKWDPYYVKSLDRFMNKGIIPPLSPEQIEAAKVLEETCHRLRLHMILEVGDIQFLSNEHVLHARTEYKDHAPPTPRRHLMRLWLATPESEGGWKLPFHDSAEKKRGGIQVNDQPPVAPLDAE</sequence>
<feature type="region of interest" description="Disordered" evidence="3">
    <location>
        <begin position="1"/>
        <end position="40"/>
    </location>
</feature>
<name>A0A8H8UKG0_9HELO</name>